<dbReference type="GO" id="GO:0003735">
    <property type="term" value="F:structural constituent of ribosome"/>
    <property type="evidence" value="ECO:0007669"/>
    <property type="project" value="InterPro"/>
</dbReference>
<feature type="region of interest" description="Disordered" evidence="6">
    <location>
        <begin position="1"/>
        <end position="23"/>
    </location>
</feature>
<dbReference type="Gene3D" id="1.20.58.110">
    <property type="entry name" value="Ribosomal protein S20"/>
    <property type="match status" value="1"/>
</dbReference>
<dbReference type="NCBIfam" id="TIGR00029">
    <property type="entry name" value="S20"/>
    <property type="match status" value="1"/>
</dbReference>
<keyword evidence="5" id="KW-0687">Ribonucleoprotein</keyword>
<evidence type="ECO:0000256" key="2">
    <source>
        <dbReference type="ARBA" id="ARBA00022730"/>
    </source>
</evidence>
<dbReference type="AlphaFoldDB" id="A0A4D6WW94"/>
<organism evidence="7">
    <name type="scientific">Plumaria plumosa</name>
    <dbReference type="NCBI Taxonomy" id="189642"/>
    <lineage>
        <taxon>Eukaryota</taxon>
        <taxon>Rhodophyta</taxon>
        <taxon>Florideophyceae</taxon>
        <taxon>Rhodymeniophycidae</taxon>
        <taxon>Ceramiales</taxon>
        <taxon>Wrangeliaceae</taxon>
        <taxon>Plumaria</taxon>
    </lineage>
</organism>
<evidence type="ECO:0000256" key="3">
    <source>
        <dbReference type="ARBA" id="ARBA00022884"/>
    </source>
</evidence>
<evidence type="ECO:0000256" key="5">
    <source>
        <dbReference type="ARBA" id="ARBA00023274"/>
    </source>
</evidence>
<protein>
    <submittedName>
        <fullName evidence="7">Ribosomal protein S20</fullName>
    </submittedName>
</protein>
<comment type="similarity">
    <text evidence="1">Belongs to the bacterial ribosomal protein bS20 family.</text>
</comment>
<evidence type="ECO:0000256" key="4">
    <source>
        <dbReference type="ARBA" id="ARBA00022980"/>
    </source>
</evidence>
<dbReference type="HAMAP" id="MF_00500">
    <property type="entry name" value="Ribosomal_bS20"/>
    <property type="match status" value="1"/>
</dbReference>
<accession>A0A4D6WW94</accession>
<dbReference type="GO" id="GO:0006412">
    <property type="term" value="P:translation"/>
    <property type="evidence" value="ECO:0007669"/>
    <property type="project" value="InterPro"/>
</dbReference>
<reference evidence="7" key="1">
    <citation type="journal article" date="2019" name="Mol. Phylogenet. Evol.">
        <title>Morphological evolution and classification of the red algal order Ceramiales inferred using plastid phylogenomics.</title>
        <authorList>
            <person name="Diaz-Tapia P."/>
            <person name="Pasella M.M."/>
            <person name="Verbruggen H."/>
            <person name="Maggs C.A."/>
        </authorList>
    </citation>
    <scope>NUCLEOTIDE SEQUENCE</scope>
    <source>
        <strain evidence="7">PD2953_5</strain>
    </source>
</reference>
<keyword evidence="2" id="KW-0699">rRNA-binding</keyword>
<geneLocation type="plastid" evidence="7"/>
<keyword evidence="4 7" id="KW-0689">Ribosomal protein</keyword>
<proteinExistence type="inferred from homology"/>
<evidence type="ECO:0000313" key="7">
    <source>
        <dbReference type="EMBL" id="QCI08044.1"/>
    </source>
</evidence>
<gene>
    <name evidence="7" type="primary">rps20</name>
</gene>
<evidence type="ECO:0000256" key="6">
    <source>
        <dbReference type="SAM" id="MobiDB-lite"/>
    </source>
</evidence>
<sequence>MTKNSSASKRTQISLRNRSRNKSYKSAIKASIKKYLLSVINKQDLDSQDSSSSTSLSIAYQKIDKAVKRGIMHKNKAARKKARLAKMIK</sequence>
<evidence type="ECO:0000256" key="1">
    <source>
        <dbReference type="ARBA" id="ARBA00007634"/>
    </source>
</evidence>
<dbReference type="Pfam" id="PF01649">
    <property type="entry name" value="Ribosomal_S20p"/>
    <property type="match status" value="1"/>
</dbReference>
<dbReference type="PANTHER" id="PTHR33398:SF1">
    <property type="entry name" value="SMALL RIBOSOMAL SUBUNIT PROTEIN BS20C"/>
    <property type="match status" value="1"/>
</dbReference>
<dbReference type="InterPro" id="IPR036510">
    <property type="entry name" value="Ribosomal_bS20_sf"/>
</dbReference>
<reference evidence="7" key="2">
    <citation type="submission" date="2019-04" db="EMBL/GenBank/DDBJ databases">
        <authorList>
            <person name="Pasella M."/>
        </authorList>
    </citation>
    <scope>NUCLEOTIDE SEQUENCE</scope>
    <source>
        <strain evidence="7">PD2953_5</strain>
    </source>
</reference>
<feature type="compositionally biased region" description="Polar residues" evidence="6">
    <location>
        <begin position="1"/>
        <end position="16"/>
    </location>
</feature>
<dbReference type="EMBL" id="MK814707">
    <property type="protein sequence ID" value="QCI08044.1"/>
    <property type="molecule type" value="Genomic_DNA"/>
</dbReference>
<keyword evidence="3" id="KW-0694">RNA-binding</keyword>
<keyword evidence="7" id="KW-0934">Plastid</keyword>
<dbReference type="SUPFAM" id="SSF46992">
    <property type="entry name" value="Ribosomal protein S20"/>
    <property type="match status" value="1"/>
</dbReference>
<dbReference type="GO" id="GO:0070181">
    <property type="term" value="F:small ribosomal subunit rRNA binding"/>
    <property type="evidence" value="ECO:0007669"/>
    <property type="project" value="TreeGrafter"/>
</dbReference>
<dbReference type="GO" id="GO:0015935">
    <property type="term" value="C:small ribosomal subunit"/>
    <property type="evidence" value="ECO:0007669"/>
    <property type="project" value="TreeGrafter"/>
</dbReference>
<dbReference type="PANTHER" id="PTHR33398">
    <property type="entry name" value="30S RIBOSOMAL PROTEIN S20"/>
    <property type="match status" value="1"/>
</dbReference>
<name>A0A4D6WW94_9FLOR</name>
<dbReference type="GO" id="GO:0005829">
    <property type="term" value="C:cytosol"/>
    <property type="evidence" value="ECO:0007669"/>
    <property type="project" value="TreeGrafter"/>
</dbReference>
<dbReference type="InterPro" id="IPR002583">
    <property type="entry name" value="Ribosomal_bS20"/>
</dbReference>